<keyword evidence="21" id="KW-1185">Reference proteome</keyword>
<evidence type="ECO:0000256" key="3">
    <source>
        <dbReference type="ARBA" id="ARBA00022670"/>
    </source>
</evidence>
<dbReference type="Gene3D" id="3.90.1310.40">
    <property type="match status" value="1"/>
</dbReference>
<comment type="caution">
    <text evidence="20">The sequence shown here is derived from an EMBL/GenBank/DDBJ whole genome shotgun (WGS) entry which is preliminary data.</text>
</comment>
<dbReference type="Pfam" id="PF00912">
    <property type="entry name" value="Transgly"/>
    <property type="match status" value="1"/>
</dbReference>
<evidence type="ECO:0000256" key="8">
    <source>
        <dbReference type="ARBA" id="ARBA00022960"/>
    </source>
</evidence>
<evidence type="ECO:0000256" key="1">
    <source>
        <dbReference type="ARBA" id="ARBA00022475"/>
    </source>
</evidence>
<dbReference type="Gene3D" id="3.40.50.12800">
    <property type="match status" value="1"/>
</dbReference>
<evidence type="ECO:0000256" key="6">
    <source>
        <dbReference type="ARBA" id="ARBA00022692"/>
    </source>
</evidence>
<evidence type="ECO:0000256" key="4">
    <source>
        <dbReference type="ARBA" id="ARBA00022676"/>
    </source>
</evidence>
<keyword evidence="7" id="KW-0378">Hydrolase</keyword>
<keyword evidence="10 17" id="KW-1133">Transmembrane helix</keyword>
<keyword evidence="9" id="KW-0573">Peptidoglycan synthesis</keyword>
<protein>
    <submittedName>
        <fullName evidence="20">Transglycosylase domain-containing protein</fullName>
        <ecNumber evidence="20">2.4.-.-</ecNumber>
    </submittedName>
</protein>
<evidence type="ECO:0000256" key="15">
    <source>
        <dbReference type="ARBA" id="ARBA00049902"/>
    </source>
</evidence>
<evidence type="ECO:0000259" key="19">
    <source>
        <dbReference type="Pfam" id="PF00912"/>
    </source>
</evidence>
<dbReference type="Pfam" id="PF00905">
    <property type="entry name" value="Transpeptidase"/>
    <property type="match status" value="1"/>
</dbReference>
<comment type="catalytic activity">
    <reaction evidence="14">
        <text>Preferential cleavage: (Ac)2-L-Lys-D-Ala-|-D-Ala. Also transpeptidation of peptidyl-alanyl moieties that are N-acyl substituents of D-alanine.</text>
        <dbReference type="EC" id="3.4.16.4"/>
    </reaction>
</comment>
<keyword evidence="11 17" id="KW-0472">Membrane</keyword>
<keyword evidence="13" id="KW-0961">Cell wall biogenesis/degradation</keyword>
<evidence type="ECO:0000256" key="11">
    <source>
        <dbReference type="ARBA" id="ARBA00023136"/>
    </source>
</evidence>
<evidence type="ECO:0000313" key="21">
    <source>
        <dbReference type="Proteomes" id="UP001596310"/>
    </source>
</evidence>
<reference evidence="21" key="1">
    <citation type="journal article" date="2019" name="Int. J. Syst. Evol. Microbiol.">
        <title>The Global Catalogue of Microorganisms (GCM) 10K type strain sequencing project: providing services to taxonomists for standard genome sequencing and annotation.</title>
        <authorList>
            <consortium name="The Broad Institute Genomics Platform"/>
            <consortium name="The Broad Institute Genome Sequencing Center for Infectious Disease"/>
            <person name="Wu L."/>
            <person name="Ma J."/>
        </authorList>
    </citation>
    <scope>NUCLEOTIDE SEQUENCE [LARGE SCALE GENOMIC DNA]</scope>
    <source>
        <strain evidence="21">CCM 8897</strain>
    </source>
</reference>
<evidence type="ECO:0000256" key="2">
    <source>
        <dbReference type="ARBA" id="ARBA00022645"/>
    </source>
</evidence>
<name>A0ABW1UKY4_9LACO</name>
<dbReference type="Proteomes" id="UP001596310">
    <property type="component" value="Unassembled WGS sequence"/>
</dbReference>
<dbReference type="InterPro" id="IPR050396">
    <property type="entry name" value="Glycosyltr_51/Transpeptidase"/>
</dbReference>
<evidence type="ECO:0000256" key="9">
    <source>
        <dbReference type="ARBA" id="ARBA00022984"/>
    </source>
</evidence>
<evidence type="ECO:0000256" key="13">
    <source>
        <dbReference type="ARBA" id="ARBA00023316"/>
    </source>
</evidence>
<keyword evidence="6 17" id="KW-0812">Transmembrane</keyword>
<keyword evidence="12" id="KW-0511">Multifunctional enzyme</keyword>
<feature type="domain" description="Glycosyl transferase family 51" evidence="19">
    <location>
        <begin position="126"/>
        <end position="307"/>
    </location>
</feature>
<evidence type="ECO:0000256" key="14">
    <source>
        <dbReference type="ARBA" id="ARBA00034000"/>
    </source>
</evidence>
<dbReference type="SUPFAM" id="SSF56601">
    <property type="entry name" value="beta-lactamase/transpeptidase-like"/>
    <property type="match status" value="1"/>
</dbReference>
<dbReference type="EC" id="2.4.-.-" evidence="20"/>
<dbReference type="RefSeq" id="WP_125598714.1">
    <property type="nucleotide sequence ID" value="NZ_JBHSSM010000004.1"/>
</dbReference>
<evidence type="ECO:0000313" key="20">
    <source>
        <dbReference type="EMBL" id="MFC6314018.1"/>
    </source>
</evidence>
<sequence>MNEPQNWWQNLLEQIKLYSRRLGAFLKKQGIALSAFLRKKFGQINFSRDWRFNVDVGLQTLRRLVLYFMSFLFILGALVLGLGLGYFSGLMSHEKVPSYNSMKRQIENINQSSELYFAKDVKLASVKSDLIRTQTKSGQISANLKKAIVATEDEDYYNHAGVVPKSLVRAVLADVTGLGTQTGGSTLTQQLVKMQLLSSETTWRRKAVEIMLALRIDKYFSKDQILESYLNVATFGRNNAGQNIAGVETAAQGLFGTSAAKLSLAQAAFIAGLPQSPSIYTPYRQDGTVKKDLTYSMKRKDVVLFRMYRHGDITKKAYEDAKKVDLRSQFQKPTTASTSTTKYGYMYNLLMSEAREILIKQLIKQNGRSVSKVEKDTQLYNRYWESADELLKQKGYRIDSTVNKDLYDQLESVTKTASVNFGQTYTETAYDDNLKKEVTITEKVQPGSVVLDNSTGAVLAFVGGQDFNENQINHAFSTKRSPGSSIKPLMIYGPAIENQVINSQTALADFPRAFGNYKPSDYGSTIQNRFVPTTEALEWSYNLPAVNLYYHLRNNTRVDVSTYMKKMGLDLTTDEYSQLGLALGGTKEGFTVEQNAAAFATFANQGSYLKPYVINKITAPNGSVIYQHKTKKTKVFSASTSYIMQEMLKKVVSAGTAANLSWQLNFNTSNVYGKTGTTNDYRDNWFVGSTPGITMATWLGYDNFYGNVHNLSSNASTINTTYWAQLANAIYQQDASLLKLNQTTSKPDNVQTHTVLANTGTNSGTVSYQGQSIAVTGNRVSALFNNHGPSNISAQFGIGGTAADYKLFFDYLQGIKNNYGVILHLDANGDVIESSTSTTDETETEDEENEEETAGNEENEDETTDPENENGANSSSTSSSSSTANSSSNTSSSANSSSTVTPETPATP</sequence>
<feature type="region of interest" description="Disordered" evidence="16">
    <location>
        <begin position="833"/>
        <end position="908"/>
    </location>
</feature>
<evidence type="ECO:0000256" key="12">
    <source>
        <dbReference type="ARBA" id="ARBA00023268"/>
    </source>
</evidence>
<dbReference type="SUPFAM" id="SSF53955">
    <property type="entry name" value="Lysozyme-like"/>
    <property type="match status" value="1"/>
</dbReference>
<evidence type="ECO:0000256" key="16">
    <source>
        <dbReference type="SAM" id="MobiDB-lite"/>
    </source>
</evidence>
<evidence type="ECO:0000256" key="10">
    <source>
        <dbReference type="ARBA" id="ARBA00022989"/>
    </source>
</evidence>
<feature type="domain" description="Penicillin-binding protein transpeptidase" evidence="18">
    <location>
        <begin position="449"/>
        <end position="703"/>
    </location>
</feature>
<dbReference type="Gene3D" id="1.10.3810.10">
    <property type="entry name" value="Biosynthetic peptidoglycan transglycosylase-like"/>
    <property type="match status" value="1"/>
</dbReference>
<keyword evidence="1" id="KW-1003">Cell membrane</keyword>
<proteinExistence type="predicted"/>
<dbReference type="Gene3D" id="3.40.710.10">
    <property type="entry name" value="DD-peptidase/beta-lactamase superfamily"/>
    <property type="match status" value="1"/>
</dbReference>
<dbReference type="GO" id="GO:0016757">
    <property type="term" value="F:glycosyltransferase activity"/>
    <property type="evidence" value="ECO:0007669"/>
    <property type="project" value="UniProtKB-KW"/>
</dbReference>
<gene>
    <name evidence="20" type="ORF">ACFQHW_00340</name>
</gene>
<dbReference type="PANTHER" id="PTHR32282">
    <property type="entry name" value="BINDING PROTEIN TRANSPEPTIDASE, PUTATIVE-RELATED"/>
    <property type="match status" value="1"/>
</dbReference>
<feature type="compositionally biased region" description="Low complexity" evidence="16">
    <location>
        <begin position="869"/>
        <end position="899"/>
    </location>
</feature>
<evidence type="ECO:0000256" key="5">
    <source>
        <dbReference type="ARBA" id="ARBA00022679"/>
    </source>
</evidence>
<dbReference type="InterPro" id="IPR036950">
    <property type="entry name" value="PBP_transglycosylase"/>
</dbReference>
<keyword evidence="8" id="KW-0133">Cell shape</keyword>
<dbReference type="PANTHER" id="PTHR32282:SF32">
    <property type="entry name" value="PENICILLIN-BINDING PROTEIN 2A"/>
    <property type="match status" value="1"/>
</dbReference>
<comment type="catalytic activity">
    <reaction evidence="15">
        <text>[GlcNAc-(1-&gt;4)-Mur2Ac(oyl-L-Ala-gamma-D-Glu-L-Lys-D-Ala-D-Ala)](n)-di-trans,octa-cis-undecaprenyl diphosphate + beta-D-GlcNAc-(1-&gt;4)-Mur2Ac(oyl-L-Ala-gamma-D-Glu-L-Lys-D-Ala-D-Ala)-di-trans,octa-cis-undecaprenyl diphosphate = [GlcNAc-(1-&gt;4)-Mur2Ac(oyl-L-Ala-gamma-D-Glu-L-Lys-D-Ala-D-Ala)](n+1)-di-trans,octa-cis-undecaprenyl diphosphate + di-trans,octa-cis-undecaprenyl diphosphate + H(+)</text>
        <dbReference type="Rhea" id="RHEA:23708"/>
        <dbReference type="Rhea" id="RHEA-COMP:9602"/>
        <dbReference type="Rhea" id="RHEA-COMP:9603"/>
        <dbReference type="ChEBI" id="CHEBI:15378"/>
        <dbReference type="ChEBI" id="CHEBI:58405"/>
        <dbReference type="ChEBI" id="CHEBI:60033"/>
        <dbReference type="ChEBI" id="CHEBI:78435"/>
        <dbReference type="EC" id="2.4.99.28"/>
    </reaction>
</comment>
<keyword evidence="3" id="KW-0645">Protease</keyword>
<feature type="compositionally biased region" description="Acidic residues" evidence="16">
    <location>
        <begin position="840"/>
        <end position="868"/>
    </location>
</feature>
<feature type="transmembrane region" description="Helical" evidence="17">
    <location>
        <begin position="64"/>
        <end position="87"/>
    </location>
</feature>
<evidence type="ECO:0000256" key="17">
    <source>
        <dbReference type="SAM" id="Phobius"/>
    </source>
</evidence>
<accession>A0ABW1UKY4</accession>
<keyword evidence="2" id="KW-0121">Carboxypeptidase</keyword>
<evidence type="ECO:0000256" key="7">
    <source>
        <dbReference type="ARBA" id="ARBA00022801"/>
    </source>
</evidence>
<dbReference type="InterPro" id="IPR012338">
    <property type="entry name" value="Beta-lactam/transpept-like"/>
</dbReference>
<dbReference type="InterPro" id="IPR001264">
    <property type="entry name" value="Glyco_trans_51"/>
</dbReference>
<keyword evidence="5 20" id="KW-0808">Transferase</keyword>
<dbReference type="EMBL" id="JBHSSM010000004">
    <property type="protein sequence ID" value="MFC6314018.1"/>
    <property type="molecule type" value="Genomic_DNA"/>
</dbReference>
<keyword evidence="4 20" id="KW-0328">Glycosyltransferase</keyword>
<dbReference type="InterPro" id="IPR023346">
    <property type="entry name" value="Lysozyme-like_dom_sf"/>
</dbReference>
<dbReference type="InterPro" id="IPR001460">
    <property type="entry name" value="PCN-bd_Tpept"/>
</dbReference>
<evidence type="ECO:0000259" key="18">
    <source>
        <dbReference type="Pfam" id="PF00905"/>
    </source>
</evidence>
<organism evidence="20 21">
    <name type="scientific">Lapidilactobacillus achengensis</name>
    <dbReference type="NCBI Taxonomy" id="2486000"/>
    <lineage>
        <taxon>Bacteria</taxon>
        <taxon>Bacillati</taxon>
        <taxon>Bacillota</taxon>
        <taxon>Bacilli</taxon>
        <taxon>Lactobacillales</taxon>
        <taxon>Lactobacillaceae</taxon>
        <taxon>Lapidilactobacillus</taxon>
    </lineage>
</organism>